<keyword evidence="2" id="KW-1185">Reference proteome</keyword>
<evidence type="ECO:0000313" key="1">
    <source>
        <dbReference type="EMBL" id="RAO77520.1"/>
    </source>
</evidence>
<dbReference type="PIRSF" id="PIRSF024492">
    <property type="entry name" value="UCP024492"/>
    <property type="match status" value="1"/>
</dbReference>
<protein>
    <submittedName>
        <fullName evidence="1">DNA repair protein</fullName>
    </submittedName>
</protein>
<dbReference type="InterPro" id="IPR014519">
    <property type="entry name" value="UCP024492"/>
</dbReference>
<reference evidence="1 2" key="1">
    <citation type="journal article" date="2018" name="Genet. Mol. Biol.">
        <title>The genome sequence of Dyella jiangningensis FCAV SCS01 from a lignocellulose-decomposing microbial consortium metagenome reveals potential for biotechnological applications.</title>
        <authorList>
            <person name="Desiderato J.G."/>
            <person name="Alvarenga D.O."/>
            <person name="Constancio M.T.L."/>
            <person name="Alves L.M.C."/>
            <person name="Varani A.M."/>
        </authorList>
    </citation>
    <scope>NUCLEOTIDE SEQUENCE [LARGE SCALE GENOMIC DNA]</scope>
    <source>
        <strain evidence="1 2">FCAV SCS01</strain>
    </source>
</reference>
<dbReference type="AlphaFoldDB" id="A0A328P7B6"/>
<sequence>MAAFFTIGHSSRSVEEFVALLCDAHIQLLVDVRAFPGSYTHPQFNEDVLPGSLAPLGIHYEHAAALGGRRGRAKQIPAGVNGFWSNQSFHNYADYALSGEFRTGLDHLIEQGHAHCCAIMCSEAVWWRCHRRIITDYLIARGETVLHILGRGQVSEGRFTDGAVLQPDGTIHYPAVAAASS</sequence>
<dbReference type="PANTHER" id="PTHR39337:SF1">
    <property type="entry name" value="BLR5642 PROTEIN"/>
    <property type="match status" value="1"/>
</dbReference>
<dbReference type="InterPro" id="IPR007438">
    <property type="entry name" value="DUF488"/>
</dbReference>
<dbReference type="PANTHER" id="PTHR39337">
    <property type="entry name" value="BLR5642 PROTEIN"/>
    <property type="match status" value="1"/>
</dbReference>
<organism evidence="1 2">
    <name type="scientific">Dyella jiangningensis</name>
    <dbReference type="NCBI Taxonomy" id="1379159"/>
    <lineage>
        <taxon>Bacteria</taxon>
        <taxon>Pseudomonadati</taxon>
        <taxon>Pseudomonadota</taxon>
        <taxon>Gammaproteobacteria</taxon>
        <taxon>Lysobacterales</taxon>
        <taxon>Rhodanobacteraceae</taxon>
        <taxon>Dyella</taxon>
    </lineage>
</organism>
<comment type="caution">
    <text evidence="1">The sequence shown here is derived from an EMBL/GenBank/DDBJ whole genome shotgun (WGS) entry which is preliminary data.</text>
</comment>
<gene>
    <name evidence="1" type="ORF">CA260_06495</name>
</gene>
<dbReference type="RefSeq" id="WP_111981546.1">
    <property type="nucleotide sequence ID" value="NZ_NFZS01000001.1"/>
</dbReference>
<name>A0A328P7B6_9GAMM</name>
<dbReference type="EMBL" id="NFZS01000001">
    <property type="protein sequence ID" value="RAO77520.1"/>
    <property type="molecule type" value="Genomic_DNA"/>
</dbReference>
<proteinExistence type="predicted"/>
<evidence type="ECO:0000313" key="2">
    <source>
        <dbReference type="Proteomes" id="UP000248926"/>
    </source>
</evidence>
<accession>A0A328P7B6</accession>
<dbReference type="Pfam" id="PF04343">
    <property type="entry name" value="DUF488"/>
    <property type="match status" value="1"/>
</dbReference>
<dbReference type="Proteomes" id="UP000248926">
    <property type="component" value="Unassembled WGS sequence"/>
</dbReference>
<dbReference type="OrthoDB" id="9789109at2"/>